<sequence>MLSWLWGSKPTDAAQSINSTPSNSSVQDPAPQPAQQTTLQRPASEPEFKLLNPQSKYKLLFGGLAFFTFSLFITRRALTRRLKQSIPPFYTSSVYHRPDVSGGAEAFEALNLATLNVLSFGMMSTGAVLYGFNIDSIDDMREYVRRGFEGDGGDLSKADVQLEEEIEQWVGSVLGKKFENKLKKEKEGSAGGKVEK</sequence>
<feature type="compositionally biased region" description="Low complexity" evidence="5">
    <location>
        <begin position="33"/>
        <end position="43"/>
    </location>
</feature>
<keyword evidence="2 4" id="KW-1133">Transmembrane helix</keyword>
<evidence type="ECO:0000256" key="2">
    <source>
        <dbReference type="ARBA" id="ARBA00022989"/>
    </source>
</evidence>
<keyword evidence="3 4" id="KW-0472">Membrane</keyword>
<reference evidence="6" key="2">
    <citation type="submission" date="2020-02" db="EMBL/GenBank/DDBJ databases">
        <authorList>
            <person name="Gilchrist C.L.M."/>
            <person name="Chooi Y.-H."/>
        </authorList>
    </citation>
    <scope>NUCLEOTIDE SEQUENCE</scope>
    <source>
        <strain evidence="6">MST-FP2251</strain>
    </source>
</reference>
<gene>
    <name evidence="4" type="primary">AIM11</name>
    <name evidence="6" type="ORF">FE257_000378</name>
</gene>
<comment type="similarity">
    <text evidence="4">Belongs to the AIM11 family.</text>
</comment>
<dbReference type="GO" id="GO:0016020">
    <property type="term" value="C:membrane"/>
    <property type="evidence" value="ECO:0007669"/>
    <property type="project" value="UniProtKB-SubCell"/>
</dbReference>
<dbReference type="EMBL" id="VCAU01000010">
    <property type="protein sequence ID" value="KAF9892789.1"/>
    <property type="molecule type" value="Genomic_DNA"/>
</dbReference>
<dbReference type="InterPro" id="IPR038814">
    <property type="entry name" value="AIM11"/>
</dbReference>
<name>A0AAD4CU71_ASPNN</name>
<dbReference type="Proteomes" id="UP001194746">
    <property type="component" value="Unassembled WGS sequence"/>
</dbReference>
<feature type="transmembrane region" description="Helical" evidence="4">
    <location>
        <begin position="57"/>
        <end position="74"/>
    </location>
</feature>
<evidence type="ECO:0000256" key="3">
    <source>
        <dbReference type="ARBA" id="ARBA00023136"/>
    </source>
</evidence>
<dbReference type="GO" id="GO:0005739">
    <property type="term" value="C:mitochondrion"/>
    <property type="evidence" value="ECO:0007669"/>
    <property type="project" value="TreeGrafter"/>
</dbReference>
<evidence type="ECO:0000313" key="6">
    <source>
        <dbReference type="EMBL" id="KAF9892789.1"/>
    </source>
</evidence>
<evidence type="ECO:0000256" key="4">
    <source>
        <dbReference type="RuleBase" id="RU367098"/>
    </source>
</evidence>
<protein>
    <recommendedName>
        <fullName evidence="4">Altered inheritance of mitochondria protein 11</fullName>
    </recommendedName>
</protein>
<evidence type="ECO:0000313" key="7">
    <source>
        <dbReference type="Proteomes" id="UP001194746"/>
    </source>
</evidence>
<evidence type="ECO:0000256" key="5">
    <source>
        <dbReference type="SAM" id="MobiDB-lite"/>
    </source>
</evidence>
<comment type="caution">
    <text evidence="6">The sequence shown here is derived from an EMBL/GenBank/DDBJ whole genome shotgun (WGS) entry which is preliminary data.</text>
</comment>
<comment type="subcellular location">
    <subcellularLocation>
        <location evidence="4">Membrane</location>
        <topology evidence="4">Multi-pass membrane protein</topology>
    </subcellularLocation>
</comment>
<dbReference type="AlphaFoldDB" id="A0AAD4CU71"/>
<accession>A0AAD4CU71</accession>
<keyword evidence="1 4" id="KW-0812">Transmembrane</keyword>
<feature type="compositionally biased region" description="Polar residues" evidence="5">
    <location>
        <begin position="13"/>
        <end position="27"/>
    </location>
</feature>
<evidence type="ECO:0000256" key="1">
    <source>
        <dbReference type="ARBA" id="ARBA00022692"/>
    </source>
</evidence>
<dbReference type="PANTHER" id="PTHR39136">
    <property type="entry name" value="ALTERED INHERITANCE OF MITOCHONDRIA PROTEIN 11"/>
    <property type="match status" value="1"/>
</dbReference>
<reference evidence="6" key="1">
    <citation type="journal article" date="2019" name="Beilstein J. Org. Chem.">
        <title>Nanangenines: drimane sesquiterpenoids as the dominant metabolite cohort of a novel Australian fungus, Aspergillus nanangensis.</title>
        <authorList>
            <person name="Lacey H.J."/>
            <person name="Gilchrist C.L.M."/>
            <person name="Crombie A."/>
            <person name="Kalaitzis J.A."/>
            <person name="Vuong D."/>
            <person name="Rutledge P.J."/>
            <person name="Turner P."/>
            <person name="Pitt J.I."/>
            <person name="Lacey E."/>
            <person name="Chooi Y.H."/>
            <person name="Piggott A.M."/>
        </authorList>
    </citation>
    <scope>NUCLEOTIDE SEQUENCE</scope>
    <source>
        <strain evidence="6">MST-FP2251</strain>
    </source>
</reference>
<dbReference type="PANTHER" id="PTHR39136:SF1">
    <property type="entry name" value="ALTERED INHERITANCE OF MITOCHONDRIA PROTEIN 11"/>
    <property type="match status" value="1"/>
</dbReference>
<organism evidence="6 7">
    <name type="scientific">Aspergillus nanangensis</name>
    <dbReference type="NCBI Taxonomy" id="2582783"/>
    <lineage>
        <taxon>Eukaryota</taxon>
        <taxon>Fungi</taxon>
        <taxon>Dikarya</taxon>
        <taxon>Ascomycota</taxon>
        <taxon>Pezizomycotina</taxon>
        <taxon>Eurotiomycetes</taxon>
        <taxon>Eurotiomycetidae</taxon>
        <taxon>Eurotiales</taxon>
        <taxon>Aspergillaceae</taxon>
        <taxon>Aspergillus</taxon>
        <taxon>Aspergillus subgen. Circumdati</taxon>
    </lineage>
</organism>
<feature type="region of interest" description="Disordered" evidence="5">
    <location>
        <begin position="1"/>
        <end position="45"/>
    </location>
</feature>
<keyword evidence="7" id="KW-1185">Reference proteome</keyword>
<proteinExistence type="inferred from homology"/>